<dbReference type="GO" id="GO:0006355">
    <property type="term" value="P:regulation of DNA-templated transcription"/>
    <property type="evidence" value="ECO:0007669"/>
    <property type="project" value="InterPro"/>
</dbReference>
<dbReference type="Pfam" id="PF08446">
    <property type="entry name" value="PAS_2"/>
    <property type="match status" value="1"/>
</dbReference>
<dbReference type="Gene3D" id="3.30.450.20">
    <property type="entry name" value="PAS domain"/>
    <property type="match status" value="1"/>
</dbReference>
<dbReference type="GO" id="GO:0009584">
    <property type="term" value="P:detection of visible light"/>
    <property type="evidence" value="ECO:0007669"/>
    <property type="project" value="InterPro"/>
</dbReference>
<dbReference type="GO" id="GO:0016301">
    <property type="term" value="F:kinase activity"/>
    <property type="evidence" value="ECO:0007669"/>
    <property type="project" value="UniProtKB-KW"/>
</dbReference>
<evidence type="ECO:0000259" key="5">
    <source>
        <dbReference type="PROSITE" id="PS50046"/>
    </source>
</evidence>
<gene>
    <name evidence="6" type="ORF">HNQ52_003131</name>
</gene>
<evidence type="ECO:0000256" key="4">
    <source>
        <dbReference type="ARBA" id="ARBA00023170"/>
    </source>
</evidence>
<dbReference type="SUPFAM" id="SSF55781">
    <property type="entry name" value="GAF domain-like"/>
    <property type="match status" value="2"/>
</dbReference>
<keyword evidence="1" id="KW-0600">Photoreceptor protein</keyword>
<dbReference type="GO" id="GO:0009881">
    <property type="term" value="F:photoreceptor activity"/>
    <property type="evidence" value="ECO:0007669"/>
    <property type="project" value="UniProtKB-KW"/>
</dbReference>
<dbReference type="InterPro" id="IPR001294">
    <property type="entry name" value="Phytochrome"/>
</dbReference>
<evidence type="ECO:0000256" key="3">
    <source>
        <dbReference type="ARBA" id="ARBA00022991"/>
    </source>
</evidence>
<reference evidence="6 7" key="1">
    <citation type="submission" date="2020-08" db="EMBL/GenBank/DDBJ databases">
        <title>Genomic Encyclopedia of Type Strains, Phase IV (KMG-IV): sequencing the most valuable type-strain genomes for metagenomic binning, comparative biology and taxonomic classification.</title>
        <authorList>
            <person name="Goeker M."/>
        </authorList>
    </citation>
    <scope>NUCLEOTIDE SEQUENCE [LARGE SCALE GENOMIC DNA]</scope>
    <source>
        <strain evidence="6 7">DSM 24163</strain>
    </source>
</reference>
<keyword evidence="7" id="KW-1185">Reference proteome</keyword>
<proteinExistence type="predicted"/>
<protein>
    <submittedName>
        <fullName evidence="6">Light-regulated signal transduction histidine kinase (Bacteriophytochrome)</fullName>
    </submittedName>
</protein>
<dbReference type="EMBL" id="JACHHP010000007">
    <property type="protein sequence ID" value="MBB5209559.1"/>
    <property type="molecule type" value="Genomic_DNA"/>
</dbReference>
<dbReference type="Pfam" id="PF00360">
    <property type="entry name" value="PHY"/>
    <property type="match status" value="1"/>
</dbReference>
<sequence length="627" mass="68669">MTDPVATPMSLDECAREPIHIPGSIQPHGILLVVDAATQTIVQASDNAAALLGIAQAQLADLPWRDAVAIARDPSAAAAERPLHLAWASASFPANPDAAPHVGCWHLYDTRWLLEIEPDAADDAPSRDDAYPIVRRVEDDGTVQHAAERVAAAFKSLLGYDRVMVYRFDRDWHGEVIAEVREPQLEPYLGLHYPATDIPAQARALYLRNRVRAIADIGYRAAALVPVLDPHTGQPTDLSDVSLRSVSPVHIEYLSNMGVTATLVTSIVVQQKLWGLVSCHHYAQRACDRRMRAVADDLTRALAARIGALEQLDAVWAESRLLTTREKLIARFNQAETIDTALLRNYAHELLEVVEADGVALLDGDVHARYGTLPDDGDLLAIRRRIVESGGTGMQRDLAGVLYTDTLGGVFPDLAHLAARAAGVLYIPLDANARSAILWTRVEQVQTVKWGGNPHLAKLQAYPGARLSPRQSFSLWQETVKGRARAWDPIHVESARSLRVLVELMDRKHFQLESGVLAATLDRLDAPLFLLQAQPGGGAVQVTYINDAFIEQTGFHTPSDVTRAWNLDSTAVQMRLALAQPFQLAANRDVGRQRQRLDLKLQPIAAGDGGRRWMALLEPSLLGAEPG</sequence>
<comment type="caution">
    <text evidence="6">The sequence shown here is derived from an EMBL/GenBank/DDBJ whole genome shotgun (WGS) entry which is preliminary data.</text>
</comment>
<dbReference type="Gene3D" id="3.30.450.270">
    <property type="match status" value="1"/>
</dbReference>
<dbReference type="InterPro" id="IPR043150">
    <property type="entry name" value="Phytochrome_PHY_sf"/>
</dbReference>
<dbReference type="Pfam" id="PF01590">
    <property type="entry name" value="GAF"/>
    <property type="match status" value="1"/>
</dbReference>
<keyword evidence="2" id="KW-0716">Sensory transduction</keyword>
<evidence type="ECO:0000313" key="6">
    <source>
        <dbReference type="EMBL" id="MBB5209559.1"/>
    </source>
</evidence>
<dbReference type="InterPro" id="IPR003018">
    <property type="entry name" value="GAF"/>
</dbReference>
<dbReference type="SUPFAM" id="SSF55785">
    <property type="entry name" value="PYP-like sensor domain (PAS domain)"/>
    <property type="match status" value="1"/>
</dbReference>
<dbReference type="RefSeq" id="WP_183962099.1">
    <property type="nucleotide sequence ID" value="NZ_JACHHP010000007.1"/>
</dbReference>
<feature type="domain" description="Phytochrome chromophore attachment site" evidence="5">
    <location>
        <begin position="142"/>
        <end position="281"/>
    </location>
</feature>
<dbReference type="SMART" id="SM00065">
    <property type="entry name" value="GAF"/>
    <property type="match status" value="1"/>
</dbReference>
<dbReference type="InterPro" id="IPR016132">
    <property type="entry name" value="Phyto_chromo_attachment"/>
</dbReference>
<keyword evidence="6" id="KW-0808">Transferase</keyword>
<dbReference type="PANTHER" id="PTHR43065">
    <property type="entry name" value="SENSOR HISTIDINE KINASE"/>
    <property type="match status" value="1"/>
</dbReference>
<dbReference type="InterPro" id="IPR035965">
    <property type="entry name" value="PAS-like_dom_sf"/>
</dbReference>
<keyword evidence="4" id="KW-0675">Receptor</keyword>
<dbReference type="Gene3D" id="3.30.450.40">
    <property type="match status" value="1"/>
</dbReference>
<name>A0A7W8G1L9_9GAMM</name>
<dbReference type="PANTHER" id="PTHR43065:SF42">
    <property type="entry name" value="TWO-COMPONENT SENSOR PPRA"/>
    <property type="match status" value="1"/>
</dbReference>
<evidence type="ECO:0000256" key="1">
    <source>
        <dbReference type="ARBA" id="ARBA00022543"/>
    </source>
</evidence>
<dbReference type="Proteomes" id="UP000521199">
    <property type="component" value="Unassembled WGS sequence"/>
</dbReference>
<dbReference type="InterPro" id="IPR013515">
    <property type="entry name" value="Phytochrome_cen-reg"/>
</dbReference>
<organism evidence="6 7">
    <name type="scientific">Chiayiivirga flava</name>
    <dbReference type="NCBI Taxonomy" id="659595"/>
    <lineage>
        <taxon>Bacteria</taxon>
        <taxon>Pseudomonadati</taxon>
        <taxon>Pseudomonadota</taxon>
        <taxon>Gammaproteobacteria</taxon>
        <taxon>Lysobacterales</taxon>
        <taxon>Lysobacteraceae</taxon>
        <taxon>Chiayiivirga</taxon>
    </lineage>
</organism>
<dbReference type="AlphaFoldDB" id="A0A7W8G1L9"/>
<dbReference type="InterPro" id="IPR013654">
    <property type="entry name" value="PAS_2"/>
</dbReference>
<evidence type="ECO:0000313" key="7">
    <source>
        <dbReference type="Proteomes" id="UP000521199"/>
    </source>
</evidence>
<keyword evidence="6" id="KW-0418">Kinase</keyword>
<evidence type="ECO:0000256" key="2">
    <source>
        <dbReference type="ARBA" id="ARBA00022606"/>
    </source>
</evidence>
<dbReference type="PROSITE" id="PS50046">
    <property type="entry name" value="PHYTOCHROME_2"/>
    <property type="match status" value="1"/>
</dbReference>
<accession>A0A7W8G1L9</accession>
<dbReference type="PRINTS" id="PR01033">
    <property type="entry name" value="PHYTOCHROME"/>
</dbReference>
<dbReference type="InterPro" id="IPR029016">
    <property type="entry name" value="GAF-like_dom_sf"/>
</dbReference>
<keyword evidence="3" id="KW-0157">Chromophore</keyword>